<sequence length="1112" mass="120631">MGSQGKGVWSQVVRGVETSSGYSVQEIDGSGKITPVVSGPIADSEAESTDNIIVNTVAPLTPTSPSLSNAKGTKPREGVQVSSTLTKNDQRNILEMIASESDVGVPAEGFSTASKPVWRKPSKPSTKLPDGGAVMGAVAWPALADARPTKPSDLPRSAAPHIPNAGNSEQAAVAAVPGWQKAGSHTGHGNADSGPRHKEASKQVGIGVNDTPLPSAPRVVSDMTAVGSLQNTSLQEATPIDPRMGSSGESSSKPSSTSSAHNDRGWMPHPRGNNAGFNGGNRRIPREQGRGGHNWHPQRPFNYGRDNVAPIHVHQHRVGPRSFSPNVANFVNTNAGYINAPGPGAMFYVPTAGPGHVQGAGYFAPSGAPGVIFPMPDNNSVSVQALLVKQIEYYFSVENLCRDIFLRSKMDEQGFIPVSVIASFNRVRMWTDDRNMILNALCNSKVVEVQGDKLRKRGDWSLWLLPSNLYNASSIAGSGSIDKKVEGLTSGDYRASDSKALPREKAQDANLRDTLNVNRPPQSHVTQTSMSSLEAAGHLQSRDIQSHDIGAAELHIASEYAKGSIMSQALKQVDVGTDNSTNLHVDRREIKVKGFVDERRNNLTHELANGTRSDSNAGKLSASITTQESSSSSVEALASTAIGCTSNEEDTFQMDEELESNRCTKELGSVFKSREEDLDDSDVNDSDLQHLFIVTQSRRTNRGDRKGSDGFEQYRNGISEELATVINDGLYFYEQELHLSRGKRSSGAQLVWERKQVHAEHFSSEAVASQASAGNSSGASNITLEAHGPLKPPKGHSKAGGTVNSVHQQRLFHSSPRDTGFRGRHAANHTSESPPNDSIGFFFGSTPPDNHNVTGHLSSSLGSGFGRVSSSPSGTPPGSGFITGASPPVGSVPKSIPRFQHPSHALLEDNGFKQQKYLKFYKRCLSERKRVGAGCSEEMNTLFRFWSYFLRTNFNRAMYKDFRKLAEEDASANNNYGMECLFRFYSYGLEQKFREELYDDFEQLALDTYKRGNLYGLEKYWAFHYYCKDKNTRTLKMHPELQKLLAEDFRSLDDFRAKEKMPKENSLKDSSVNGSLAEEKAESGDSGQLTPGTLSTSSPLSISVSMASIAVS</sequence>
<protein>
    <submittedName>
        <fullName evidence="1">Uncharacterized protein</fullName>
    </submittedName>
</protein>
<keyword evidence="2" id="KW-1185">Reference proteome</keyword>
<dbReference type="EMBL" id="CM055093">
    <property type="protein sequence ID" value="KAJ7566448.1"/>
    <property type="molecule type" value="Genomic_DNA"/>
</dbReference>
<gene>
    <name evidence="1" type="ORF">O6H91_02G103700</name>
</gene>
<comment type="caution">
    <text evidence="1">The sequence shown here is derived from an EMBL/GenBank/DDBJ whole genome shotgun (WGS) entry which is preliminary data.</text>
</comment>
<reference evidence="2" key="1">
    <citation type="journal article" date="2024" name="Proc. Natl. Acad. Sci. U.S.A.">
        <title>Extraordinary preservation of gene collinearity over three hundred million years revealed in homosporous lycophytes.</title>
        <authorList>
            <person name="Li C."/>
            <person name="Wickell D."/>
            <person name="Kuo L.Y."/>
            <person name="Chen X."/>
            <person name="Nie B."/>
            <person name="Liao X."/>
            <person name="Peng D."/>
            <person name="Ji J."/>
            <person name="Jenkins J."/>
            <person name="Williams M."/>
            <person name="Shu S."/>
            <person name="Plott C."/>
            <person name="Barry K."/>
            <person name="Rajasekar S."/>
            <person name="Grimwood J."/>
            <person name="Han X."/>
            <person name="Sun S."/>
            <person name="Hou Z."/>
            <person name="He W."/>
            <person name="Dai G."/>
            <person name="Sun C."/>
            <person name="Schmutz J."/>
            <person name="Leebens-Mack J.H."/>
            <person name="Li F.W."/>
            <person name="Wang L."/>
        </authorList>
    </citation>
    <scope>NUCLEOTIDE SEQUENCE [LARGE SCALE GENOMIC DNA]</scope>
    <source>
        <strain evidence="2">cv. PW_Plant_1</strain>
    </source>
</reference>
<proteinExistence type="predicted"/>
<evidence type="ECO:0000313" key="2">
    <source>
        <dbReference type="Proteomes" id="UP001162992"/>
    </source>
</evidence>
<evidence type="ECO:0000313" key="1">
    <source>
        <dbReference type="EMBL" id="KAJ7566448.1"/>
    </source>
</evidence>
<accession>A0ACC2EIW8</accession>
<organism evidence="1 2">
    <name type="scientific">Diphasiastrum complanatum</name>
    <name type="common">Issler's clubmoss</name>
    <name type="synonym">Lycopodium complanatum</name>
    <dbReference type="NCBI Taxonomy" id="34168"/>
    <lineage>
        <taxon>Eukaryota</taxon>
        <taxon>Viridiplantae</taxon>
        <taxon>Streptophyta</taxon>
        <taxon>Embryophyta</taxon>
        <taxon>Tracheophyta</taxon>
        <taxon>Lycopodiopsida</taxon>
        <taxon>Lycopodiales</taxon>
        <taxon>Lycopodiaceae</taxon>
        <taxon>Lycopodioideae</taxon>
        <taxon>Diphasiastrum</taxon>
    </lineage>
</organism>
<name>A0ACC2EIW8_DIPCM</name>
<dbReference type="Proteomes" id="UP001162992">
    <property type="component" value="Chromosome 2"/>
</dbReference>